<evidence type="ECO:0000259" key="2">
    <source>
        <dbReference type="Pfam" id="PF14745"/>
    </source>
</evidence>
<dbReference type="InterPro" id="IPR028191">
    <property type="entry name" value="WASH-4_N"/>
</dbReference>
<feature type="domain" description="WASH complex subunit 7 C-terminal" evidence="3">
    <location>
        <begin position="931"/>
        <end position="1091"/>
    </location>
</feature>
<dbReference type="GO" id="GO:0071203">
    <property type="term" value="C:WASH complex"/>
    <property type="evidence" value="ECO:0007669"/>
    <property type="project" value="InterPro"/>
</dbReference>
<dbReference type="InterPro" id="IPR027307">
    <property type="entry name" value="WASH7"/>
</dbReference>
<name>A0A6H5HJK6_9HEMI</name>
<dbReference type="GO" id="GO:0007032">
    <property type="term" value="P:endosome organization"/>
    <property type="evidence" value="ECO:0007669"/>
    <property type="project" value="TreeGrafter"/>
</dbReference>
<organism evidence="4 5">
    <name type="scientific">Nesidiocoris tenuis</name>
    <dbReference type="NCBI Taxonomy" id="355587"/>
    <lineage>
        <taxon>Eukaryota</taxon>
        <taxon>Metazoa</taxon>
        <taxon>Ecdysozoa</taxon>
        <taxon>Arthropoda</taxon>
        <taxon>Hexapoda</taxon>
        <taxon>Insecta</taxon>
        <taxon>Pterygota</taxon>
        <taxon>Neoptera</taxon>
        <taxon>Paraneoptera</taxon>
        <taxon>Hemiptera</taxon>
        <taxon>Heteroptera</taxon>
        <taxon>Panheteroptera</taxon>
        <taxon>Cimicomorpha</taxon>
        <taxon>Miridae</taxon>
        <taxon>Dicyphina</taxon>
        <taxon>Nesidiocoris</taxon>
    </lineage>
</organism>
<dbReference type="Pfam" id="PF14746">
    <property type="entry name" value="WASH-7_C"/>
    <property type="match status" value="1"/>
</dbReference>
<dbReference type="Pfam" id="PF14744">
    <property type="entry name" value="WASH-7_mid"/>
    <property type="match status" value="1"/>
</dbReference>
<evidence type="ECO:0000259" key="3">
    <source>
        <dbReference type="Pfam" id="PF14746"/>
    </source>
</evidence>
<accession>A0A6H5HJK6</accession>
<dbReference type="EMBL" id="CADCXU010029870">
    <property type="protein sequence ID" value="CAB0016059.1"/>
    <property type="molecule type" value="Genomic_DNA"/>
</dbReference>
<feature type="domain" description="WASH complex subunit 4 N-terminal" evidence="2">
    <location>
        <begin position="54"/>
        <end position="577"/>
    </location>
</feature>
<gene>
    <name evidence="4" type="ORF">NTEN_LOCUS20382</name>
</gene>
<dbReference type="PANTHER" id="PTHR31409">
    <property type="entry name" value="WASH COMPLEX SUBUNIT 4"/>
    <property type="match status" value="1"/>
</dbReference>
<keyword evidence="5" id="KW-1185">Reference proteome</keyword>
<dbReference type="GO" id="GO:0016197">
    <property type="term" value="P:endosomal transport"/>
    <property type="evidence" value="ECO:0007669"/>
    <property type="project" value="TreeGrafter"/>
</dbReference>
<dbReference type="Pfam" id="PF14745">
    <property type="entry name" value="WASH-4_N"/>
    <property type="match status" value="1"/>
</dbReference>
<reference evidence="4 5" key="1">
    <citation type="submission" date="2020-02" db="EMBL/GenBank/DDBJ databases">
        <authorList>
            <person name="Ferguson B K."/>
        </authorList>
    </citation>
    <scope>NUCLEOTIDE SEQUENCE [LARGE SCALE GENOMIC DNA]</scope>
</reference>
<dbReference type="AlphaFoldDB" id="A0A6H5HJK6"/>
<evidence type="ECO:0000259" key="1">
    <source>
        <dbReference type="Pfam" id="PF14744"/>
    </source>
</evidence>
<evidence type="ECO:0000313" key="4">
    <source>
        <dbReference type="EMBL" id="CAB0016059.1"/>
    </source>
</evidence>
<dbReference type="InterPro" id="IPR028282">
    <property type="entry name" value="WASH-7_central"/>
</dbReference>
<evidence type="ECO:0000313" key="5">
    <source>
        <dbReference type="Proteomes" id="UP000479000"/>
    </source>
</evidence>
<dbReference type="Proteomes" id="UP000479000">
    <property type="component" value="Unassembled WGS sequence"/>
</dbReference>
<sequence>MHQPCSKFHAILQHSCWTKKRKTLARCIEEQVYLILDDAAEGFVMGLEFLRSICLTSASVQIERSDHSLIPDKVDADNNMQNKILIVFAAIYKEIKNLEKELMDSYVPVVYHYGEACPDKADRQKALSSICKFLPFLYDLMTFVQRCRQTLNHLLQQLVCHYEFQRNPDSPPLTQFLAIFSALSCLLKLFVTIDALFEGNSESLIKEHLSILEKTLSTLGDEGDEVKRVRTVVEDINNNLLNHNVYDGMVLTQLENRHPLGNCEEFRKHLNYYFKSQLSSIESREGEVESLTMWSDVLITYVFAVNVLDITDKKVDRLVRDTTKKFTIATLCDGVMWIPSNFVMRHLGDKLRDNLEVNQPTLCRSLEQAETNLLRDIKLYTFKVYKWSLQMTNVLSPDAVYVNLSDVSTANLCFEGLALCRQMKLLMNTIIYLHSTLCKPMTKTVAVSLCKITELIQAVKSIFQQRHLDIGYRINHIIQRFSLQGLNLVVKAKKSLTSDDGADESQKGAAEAFELTEKLLYGACIDDNMLVIQLALSRLSQTQNPLGTDGSLLLGKALSNLQTICSLKQQLEDATDCNLVFKEPHILPIYFKHVMDSNLSLFRFQLVLQNLPKRLPENGPAEDNGLLTISKETFETMVVPKLCHRIETFLRLRAHSHLQEGEYLPMDQNDFREHLNVPTLTIAGHYVNIHALVENYLDKIFYDLATVALHDWQTYREMRSLAEHELKLFTVEDYLPSQTLAQGLDILDIMRNIDIFVSRYMYNLNNQCFIESSSNNKHLSTIKINQIANSIWTHGTGIMNTTTNFVYQYLKKKILQFSKFLYDEKISSRLMKDKVHFELLKNDHQPFFPYDRALKFNKTVSRMGISDGIGQLDQCRILITHLGNALGYIRAVRTGGLHYCLEASSYLPELSFVYSSKENLRDSGRDSVDCLIQFVCSLVHNLTESSEYLKILTDVFSSIFDTPENNHLKLFPILLPSLTINYVNHIVTEKEKVSKRNKNGTIFTDDGFAIGVTYLLSVLNLHDEFESLHWFDSVSQMYSDEESAIEKQLALQTSEMKSGDNTLKLSIRRLKLYKKEFDLLYYSMNSARVFFY</sequence>
<protein>
    <recommendedName>
        <fullName evidence="6">WASH complex subunit 4 N-terminal domain-containing protein</fullName>
    </recommendedName>
</protein>
<dbReference type="PANTHER" id="PTHR31409:SF0">
    <property type="entry name" value="WASH COMPLEX SUBUNIT 4"/>
    <property type="match status" value="1"/>
</dbReference>
<dbReference type="GO" id="GO:0005768">
    <property type="term" value="C:endosome"/>
    <property type="evidence" value="ECO:0007669"/>
    <property type="project" value="TreeGrafter"/>
</dbReference>
<proteinExistence type="predicted"/>
<dbReference type="InterPro" id="IPR028283">
    <property type="entry name" value="WASH-7_C"/>
</dbReference>
<evidence type="ECO:0008006" key="6">
    <source>
        <dbReference type="Google" id="ProtNLM"/>
    </source>
</evidence>
<feature type="domain" description="WASH complex subunit 7 central" evidence="1">
    <location>
        <begin position="581"/>
        <end position="910"/>
    </location>
</feature>
<dbReference type="OrthoDB" id="10261210at2759"/>